<dbReference type="EMBL" id="CP012746">
    <property type="protein sequence ID" value="ALL66141.1"/>
    <property type="molecule type" value="Genomic_DNA"/>
</dbReference>
<name>A0A0N7JUD9_9BURK</name>
<dbReference type="GeneID" id="69970138"/>
<dbReference type="KEGG" id="bcai:K788_0003274"/>
<organism evidence="1 2">
    <name type="scientific">Paraburkholderia caribensis MBA4</name>
    <dbReference type="NCBI Taxonomy" id="1323664"/>
    <lineage>
        <taxon>Bacteria</taxon>
        <taxon>Pseudomonadati</taxon>
        <taxon>Pseudomonadota</taxon>
        <taxon>Betaproteobacteria</taxon>
        <taxon>Burkholderiales</taxon>
        <taxon>Burkholderiaceae</taxon>
        <taxon>Paraburkholderia</taxon>
    </lineage>
</organism>
<dbReference type="AlphaFoldDB" id="A0A0N7JUD9"/>
<proteinExistence type="predicted"/>
<evidence type="ECO:0000313" key="1">
    <source>
        <dbReference type="EMBL" id="ALL66141.1"/>
    </source>
</evidence>
<gene>
    <name evidence="1" type="ORF">K788_0003274</name>
</gene>
<protein>
    <recommendedName>
        <fullName evidence="3">SIR2-like domain-containing protein</fullName>
    </recommendedName>
</protein>
<accession>A0A0N7JUD9</accession>
<evidence type="ECO:0000313" key="2">
    <source>
        <dbReference type="Proteomes" id="UP000019146"/>
    </source>
</evidence>
<evidence type="ECO:0008006" key="3">
    <source>
        <dbReference type="Google" id="ProtNLM"/>
    </source>
</evidence>
<dbReference type="Proteomes" id="UP000019146">
    <property type="component" value="Chromosome 1"/>
</dbReference>
<sequence length="424" mass="48689">MKKGLLLGAGFSFDLGMPTAYELTEIFLGLFDRRNTHRLVAGLGNHQPYSADRPISKTAIAESFELLLDYKDKKGGNYEELLANIQGLSEQPSKPQPEKDSHHFIFSVFYEIIHTILSIYQDKSYEILFPINKEWFAKISNLLSENETWVFSLNHDLFFEFLSIDLGIPVSYGDTGSIEFPVSNIEMHKVIPLSYTQRKDCGIHSTGFFSGRRGVNLVKLHGSLSELQYKDGSLICNPVLTKRSSLELMGDLKKIERMGYYVNNIRIPSGRDRFVTNSNGEMDIVCKSMLTGGKKYSTTAKEKDGEEKLKIFDDVLRQLDELTIIGYGFGDKHVNFRISNAMARRDDFRVQIVDPFRNKAPEFLQPFDYDSKIRLAMCGAAHWMDYCKSNTWDSRQIEALKENTKYRTEIKKSVQDTLQRIYKF</sequence>
<reference evidence="1 2" key="1">
    <citation type="journal article" date="2014" name="Genome Announc.">
        <title>Draft Genome Sequence of the Haloacid-Degrading Burkholderia caribensis Strain MBA4.</title>
        <authorList>
            <person name="Pan Y."/>
            <person name="Kong K.F."/>
            <person name="Tsang J.S."/>
        </authorList>
    </citation>
    <scope>NUCLEOTIDE SEQUENCE [LARGE SCALE GENOMIC DNA]</scope>
    <source>
        <strain evidence="1 2">MBA4</strain>
    </source>
</reference>
<dbReference type="RefSeq" id="WP_051453766.1">
    <property type="nucleotide sequence ID" value="NZ_CP012746.1"/>
</dbReference>